<dbReference type="PANTHER" id="PTHR42760:SF133">
    <property type="entry name" value="3-OXOACYL-[ACYL-CARRIER-PROTEIN] REDUCTASE"/>
    <property type="match status" value="1"/>
</dbReference>
<organism evidence="4 5">
    <name type="scientific">Halospeciosus flavus</name>
    <dbReference type="NCBI Taxonomy" id="3032283"/>
    <lineage>
        <taxon>Archaea</taxon>
        <taxon>Methanobacteriati</taxon>
        <taxon>Methanobacteriota</taxon>
        <taxon>Stenosarchaea group</taxon>
        <taxon>Halobacteria</taxon>
        <taxon>Halobacteriales</taxon>
        <taxon>Halobacteriaceae</taxon>
        <taxon>Halospeciosus</taxon>
    </lineage>
</organism>
<dbReference type="Gene3D" id="3.40.50.720">
    <property type="entry name" value="NAD(P)-binding Rossmann-like Domain"/>
    <property type="match status" value="1"/>
</dbReference>
<evidence type="ECO:0000313" key="4">
    <source>
        <dbReference type="EMBL" id="MFC7201659.1"/>
    </source>
</evidence>
<comment type="similarity">
    <text evidence="1">Belongs to the short-chain dehydrogenases/reductases (SDR) family.</text>
</comment>
<dbReference type="NCBIfam" id="NF005559">
    <property type="entry name" value="PRK07231.1"/>
    <property type="match status" value="1"/>
</dbReference>
<comment type="caution">
    <text evidence="4">The sequence shown here is derived from an EMBL/GenBank/DDBJ whole genome shotgun (WGS) entry which is preliminary data.</text>
</comment>
<dbReference type="InterPro" id="IPR036291">
    <property type="entry name" value="NAD(P)-bd_dom_sf"/>
</dbReference>
<gene>
    <name evidence="4" type="ORF">ACFQJ9_19975</name>
</gene>
<dbReference type="FunFam" id="3.40.50.720:FF:000084">
    <property type="entry name" value="Short-chain dehydrogenase reductase"/>
    <property type="match status" value="1"/>
</dbReference>
<dbReference type="RefSeq" id="WP_279528397.1">
    <property type="nucleotide sequence ID" value="NZ_CP122312.1"/>
</dbReference>
<dbReference type="Proteomes" id="UP001596447">
    <property type="component" value="Unassembled WGS sequence"/>
</dbReference>
<dbReference type="GO" id="GO:0016616">
    <property type="term" value="F:oxidoreductase activity, acting on the CH-OH group of donors, NAD or NADP as acceptor"/>
    <property type="evidence" value="ECO:0007669"/>
    <property type="project" value="UniProtKB-ARBA"/>
</dbReference>
<dbReference type="InterPro" id="IPR020904">
    <property type="entry name" value="Sc_DH/Rdtase_CS"/>
</dbReference>
<dbReference type="InterPro" id="IPR057326">
    <property type="entry name" value="KR_dom"/>
</dbReference>
<reference evidence="4 5" key="1">
    <citation type="journal article" date="2019" name="Int. J. Syst. Evol. Microbiol.">
        <title>The Global Catalogue of Microorganisms (GCM) 10K type strain sequencing project: providing services to taxonomists for standard genome sequencing and annotation.</title>
        <authorList>
            <consortium name="The Broad Institute Genomics Platform"/>
            <consortium name="The Broad Institute Genome Sequencing Center for Infectious Disease"/>
            <person name="Wu L."/>
            <person name="Ma J."/>
        </authorList>
    </citation>
    <scope>NUCLEOTIDE SEQUENCE [LARGE SCALE GENOMIC DNA]</scope>
    <source>
        <strain evidence="4 5">XZGYJ-43</strain>
    </source>
</reference>
<sequence length="253" mass="26430">MGASVTVAGTVAVVVGGTSGLGRGIARGFAEDGAHAVVPTSRTESAVADTADEIRERGAESLERTCDVTDRASVEALCDAVVDKFGRVDVLVNSAGAIARSTIEEVTEAEWDHVTSVQFDGVYRTMQVFADAMDEGAIVNVSSISGRVANPEQIAYSAAKGGVDSLTRAAATELGPDIRVNAIRPGFFVTPQTADEYDEESRRVQIIEERSPLGRMGTPEELVGAAIYLASDAASYTTGEILTVDGGFCDATF</sequence>
<dbReference type="PROSITE" id="PS00061">
    <property type="entry name" value="ADH_SHORT"/>
    <property type="match status" value="1"/>
</dbReference>
<evidence type="ECO:0000256" key="1">
    <source>
        <dbReference type="ARBA" id="ARBA00006484"/>
    </source>
</evidence>
<dbReference type="EMBL" id="JBHTAR010000011">
    <property type="protein sequence ID" value="MFC7201659.1"/>
    <property type="molecule type" value="Genomic_DNA"/>
</dbReference>
<dbReference type="PRINTS" id="PR00080">
    <property type="entry name" value="SDRFAMILY"/>
</dbReference>
<accession>A0ABD5Z926</accession>
<evidence type="ECO:0000259" key="3">
    <source>
        <dbReference type="SMART" id="SM00822"/>
    </source>
</evidence>
<dbReference type="EC" id="1.1.1.-" evidence="4"/>
<dbReference type="SMART" id="SM00822">
    <property type="entry name" value="PKS_KR"/>
    <property type="match status" value="1"/>
</dbReference>
<keyword evidence="2 4" id="KW-0560">Oxidoreductase</keyword>
<dbReference type="SUPFAM" id="SSF51735">
    <property type="entry name" value="NAD(P)-binding Rossmann-fold domains"/>
    <property type="match status" value="1"/>
</dbReference>
<dbReference type="PANTHER" id="PTHR42760">
    <property type="entry name" value="SHORT-CHAIN DEHYDROGENASES/REDUCTASES FAMILY MEMBER"/>
    <property type="match status" value="1"/>
</dbReference>
<dbReference type="AlphaFoldDB" id="A0ABD5Z926"/>
<dbReference type="CDD" id="cd05233">
    <property type="entry name" value="SDR_c"/>
    <property type="match status" value="1"/>
</dbReference>
<evidence type="ECO:0000313" key="5">
    <source>
        <dbReference type="Proteomes" id="UP001596447"/>
    </source>
</evidence>
<feature type="domain" description="Ketoreductase" evidence="3">
    <location>
        <begin position="10"/>
        <end position="187"/>
    </location>
</feature>
<keyword evidence="5" id="KW-1185">Reference proteome</keyword>
<dbReference type="InterPro" id="IPR002347">
    <property type="entry name" value="SDR_fam"/>
</dbReference>
<dbReference type="Pfam" id="PF13561">
    <property type="entry name" value="adh_short_C2"/>
    <property type="match status" value="1"/>
</dbReference>
<dbReference type="PRINTS" id="PR00081">
    <property type="entry name" value="GDHRDH"/>
</dbReference>
<protein>
    <submittedName>
        <fullName evidence="4">SDR family NAD(P)-dependent oxidoreductase</fullName>
        <ecNumber evidence="4">1.1.1.-</ecNumber>
    </submittedName>
</protein>
<name>A0ABD5Z926_9EURY</name>
<proteinExistence type="inferred from homology"/>
<evidence type="ECO:0000256" key="2">
    <source>
        <dbReference type="ARBA" id="ARBA00023002"/>
    </source>
</evidence>